<dbReference type="Gene3D" id="3.40.50.1240">
    <property type="entry name" value="Phosphoglycerate mutase-like"/>
    <property type="match status" value="1"/>
</dbReference>
<dbReference type="InterPro" id="IPR029033">
    <property type="entry name" value="His_PPase_superfam"/>
</dbReference>
<evidence type="ECO:0008006" key="7">
    <source>
        <dbReference type="Google" id="ProtNLM"/>
    </source>
</evidence>
<dbReference type="GO" id="GO:0016787">
    <property type="term" value="F:hydrolase activity"/>
    <property type="evidence" value="ECO:0007669"/>
    <property type="project" value="UniProtKB-KW"/>
</dbReference>
<name>A0ABD3PIL2_9STRA</name>
<dbReference type="SUPFAM" id="SSF53254">
    <property type="entry name" value="Phosphoglycerate mutase-like"/>
    <property type="match status" value="1"/>
</dbReference>
<comment type="caution">
    <text evidence="5">The sequence shown here is derived from an EMBL/GenBank/DDBJ whole genome shotgun (WGS) entry which is preliminary data.</text>
</comment>
<dbReference type="Pfam" id="PF00328">
    <property type="entry name" value="His_Phos_2"/>
    <property type="match status" value="1"/>
</dbReference>
<reference evidence="5 6" key="1">
    <citation type="submission" date="2024-10" db="EMBL/GenBank/DDBJ databases">
        <title>Updated reference genomes for cyclostephanoid diatoms.</title>
        <authorList>
            <person name="Roberts W.R."/>
            <person name="Alverson A.J."/>
        </authorList>
    </citation>
    <scope>NUCLEOTIDE SEQUENCE [LARGE SCALE GENOMIC DNA]</scope>
    <source>
        <strain evidence="5 6">AJA010-31</strain>
    </source>
</reference>
<feature type="compositionally biased region" description="Acidic residues" evidence="3">
    <location>
        <begin position="546"/>
        <end position="555"/>
    </location>
</feature>
<dbReference type="InterPro" id="IPR033379">
    <property type="entry name" value="Acid_Pase_AS"/>
</dbReference>
<dbReference type="InterPro" id="IPR000560">
    <property type="entry name" value="His_Pase_clade-2"/>
</dbReference>
<evidence type="ECO:0000256" key="2">
    <source>
        <dbReference type="ARBA" id="ARBA00022801"/>
    </source>
</evidence>
<feature type="chain" id="PRO_5044868677" description="Acid phosphatase" evidence="4">
    <location>
        <begin position="19"/>
        <end position="657"/>
    </location>
</feature>
<dbReference type="InterPro" id="IPR050645">
    <property type="entry name" value="Histidine_acid_phosphatase"/>
</dbReference>
<evidence type="ECO:0000313" key="5">
    <source>
        <dbReference type="EMBL" id="KAL3787556.1"/>
    </source>
</evidence>
<evidence type="ECO:0000313" key="6">
    <source>
        <dbReference type="Proteomes" id="UP001530400"/>
    </source>
</evidence>
<proteinExistence type="inferred from homology"/>
<gene>
    <name evidence="5" type="ORF">ACHAWO_006413</name>
</gene>
<evidence type="ECO:0000256" key="1">
    <source>
        <dbReference type="ARBA" id="ARBA00005375"/>
    </source>
</evidence>
<protein>
    <recommendedName>
        <fullName evidence="7">Acid phosphatase</fullName>
    </recommendedName>
</protein>
<dbReference type="PROSITE" id="PS00778">
    <property type="entry name" value="HIS_ACID_PHOSPHAT_2"/>
    <property type="match status" value="1"/>
</dbReference>
<accession>A0ABD3PIL2</accession>
<evidence type="ECO:0000256" key="3">
    <source>
        <dbReference type="SAM" id="MobiDB-lite"/>
    </source>
</evidence>
<organism evidence="5 6">
    <name type="scientific">Cyclotella atomus</name>
    <dbReference type="NCBI Taxonomy" id="382360"/>
    <lineage>
        <taxon>Eukaryota</taxon>
        <taxon>Sar</taxon>
        <taxon>Stramenopiles</taxon>
        <taxon>Ochrophyta</taxon>
        <taxon>Bacillariophyta</taxon>
        <taxon>Coscinodiscophyceae</taxon>
        <taxon>Thalassiosirophycidae</taxon>
        <taxon>Stephanodiscales</taxon>
        <taxon>Stephanodiscaceae</taxon>
        <taxon>Cyclotella</taxon>
    </lineage>
</organism>
<dbReference type="PANTHER" id="PTHR11567:SF110">
    <property type="entry name" value="2-PHOSPHOXYLOSE PHOSPHATASE 1"/>
    <property type="match status" value="1"/>
</dbReference>
<evidence type="ECO:0000256" key="4">
    <source>
        <dbReference type="SAM" id="SignalP"/>
    </source>
</evidence>
<feature type="signal peptide" evidence="4">
    <location>
        <begin position="1"/>
        <end position="18"/>
    </location>
</feature>
<dbReference type="PROSITE" id="PS00616">
    <property type="entry name" value="HIS_ACID_PHOSPHAT_1"/>
    <property type="match status" value="1"/>
</dbReference>
<keyword evidence="4" id="KW-0732">Signal</keyword>
<dbReference type="EMBL" id="JALLPJ020000606">
    <property type="protein sequence ID" value="KAL3787556.1"/>
    <property type="molecule type" value="Genomic_DNA"/>
</dbReference>
<keyword evidence="2" id="KW-0378">Hydrolase</keyword>
<feature type="compositionally biased region" description="Polar residues" evidence="3">
    <location>
        <begin position="534"/>
        <end position="543"/>
    </location>
</feature>
<dbReference type="Proteomes" id="UP001530400">
    <property type="component" value="Unassembled WGS sequence"/>
</dbReference>
<dbReference type="PANTHER" id="PTHR11567">
    <property type="entry name" value="ACID PHOSPHATASE-RELATED"/>
    <property type="match status" value="1"/>
</dbReference>
<keyword evidence="6" id="KW-1185">Reference proteome</keyword>
<feature type="region of interest" description="Disordered" evidence="3">
    <location>
        <begin position="531"/>
        <end position="555"/>
    </location>
</feature>
<sequence length="657" mass="73710">MTIIARLLMFPALLAATAQESKEYTRYASYHPYCSTPSQMKQRAIPPLSSQTLTNISRTALQLIHVTALIRHGARTPNASPHKYICWDGYWTDPATGIWNCELKSYDAAPPYSADLMFEKHYDALIRPSGERTGNELNGDCMLGQLLMRGYEQELVNGLHLRQAYLYDGNNTSQNHGSSNPSMRLWDMATSTIQGSGKFTKNSVGDASKKIYQEPNLRYRADDNERTLMSGQILLRALFGPEIQSAENNGETTIIKLHTADYKKDHFFISKETCPRLADLEAAAYKSEEFRRWNETSVEVQIIRKFFKSKMGYNVIRSSILDCLMTTMCTDRPLPELLDDYDGSLGPTPMNVEKDSEGITIVSEKDFTNIFERLVNYVVKHETFPYRYNDAALAKLGMGPLWKEIMTNIMPIVGATSNYTTFVPRTPPKLALFSGHDTTLMPILATLGQDVWAGTEWAPYASMILIEIYEVGNASKSEFTSGYAFRLIYNGEVLTSRMDGCSSDLELCDSQVLLDRVLPFAISEERDCAAASADQETSITDGETLSPDEETYDDDEEEIIPEPIVADIEVNPRQKWGMFGSVILSAAISSIATCFLMRQHYNNAYRQASTSDRDLSMAEHTNENNHEINGEDVHNGGKTYAFASSNNIEESEEDGII</sequence>
<dbReference type="AlphaFoldDB" id="A0ABD3PIL2"/>
<comment type="similarity">
    <text evidence="1">Belongs to the histidine acid phosphatase family.</text>
</comment>